<comment type="caution">
    <text evidence="1">The sequence shown here is derived from an EMBL/GenBank/DDBJ whole genome shotgun (WGS) entry which is preliminary data.</text>
</comment>
<organism evidence="1 2">
    <name type="scientific">Scutellospora calospora</name>
    <dbReference type="NCBI Taxonomy" id="85575"/>
    <lineage>
        <taxon>Eukaryota</taxon>
        <taxon>Fungi</taxon>
        <taxon>Fungi incertae sedis</taxon>
        <taxon>Mucoromycota</taxon>
        <taxon>Glomeromycotina</taxon>
        <taxon>Glomeromycetes</taxon>
        <taxon>Diversisporales</taxon>
        <taxon>Gigasporaceae</taxon>
        <taxon>Scutellospora</taxon>
    </lineage>
</organism>
<protein>
    <submittedName>
        <fullName evidence="1">117_t:CDS:1</fullName>
    </submittedName>
</protein>
<dbReference type="Proteomes" id="UP000789860">
    <property type="component" value="Unassembled WGS sequence"/>
</dbReference>
<evidence type="ECO:0000313" key="2">
    <source>
        <dbReference type="Proteomes" id="UP000789860"/>
    </source>
</evidence>
<evidence type="ECO:0000313" key="1">
    <source>
        <dbReference type="EMBL" id="CAG8517042.1"/>
    </source>
</evidence>
<proteinExistence type="predicted"/>
<reference evidence="1" key="1">
    <citation type="submission" date="2021-06" db="EMBL/GenBank/DDBJ databases">
        <authorList>
            <person name="Kallberg Y."/>
            <person name="Tangrot J."/>
            <person name="Rosling A."/>
        </authorList>
    </citation>
    <scope>NUCLEOTIDE SEQUENCE</scope>
    <source>
        <strain evidence="1">AU212A</strain>
    </source>
</reference>
<accession>A0ACA9L9I9</accession>
<dbReference type="EMBL" id="CAJVPM010004764">
    <property type="protein sequence ID" value="CAG8517042.1"/>
    <property type="molecule type" value="Genomic_DNA"/>
</dbReference>
<name>A0ACA9L9I9_9GLOM</name>
<gene>
    <name evidence="1" type="ORF">SCALOS_LOCUS3909</name>
</gene>
<keyword evidence="2" id="KW-1185">Reference proteome</keyword>
<feature type="non-terminal residue" evidence="1">
    <location>
        <position position="1"/>
    </location>
</feature>
<sequence length="111" mass="12712">IGEPDNFEDAIASIQKIEAGEYYDEKMEEEKGPSNQQIQVLYASFEKLTSTLAVYVESTTRPQTICEELRHISRNCMSERVPRDVNHISVLEEEEKPTRNDEAVVMPADYS</sequence>